<proteinExistence type="predicted"/>
<keyword evidence="2" id="KW-1185">Reference proteome</keyword>
<accession>A0A6G1F9W7</accession>
<name>A0A6G1F9W7_9ORYZ</name>
<evidence type="ECO:0000313" key="2">
    <source>
        <dbReference type="Proteomes" id="UP000479710"/>
    </source>
</evidence>
<protein>
    <submittedName>
        <fullName evidence="1">Uncharacterized protein</fullName>
    </submittedName>
</protein>
<dbReference type="OrthoDB" id="587492at2759"/>
<reference evidence="1 2" key="1">
    <citation type="submission" date="2019-11" db="EMBL/GenBank/DDBJ databases">
        <title>Whole genome sequence of Oryza granulata.</title>
        <authorList>
            <person name="Li W."/>
        </authorList>
    </citation>
    <scope>NUCLEOTIDE SEQUENCE [LARGE SCALE GENOMIC DNA]</scope>
    <source>
        <strain evidence="2">cv. Menghai</strain>
        <tissue evidence="1">Leaf</tissue>
    </source>
</reference>
<gene>
    <name evidence="1" type="ORF">E2562_018852</name>
</gene>
<comment type="caution">
    <text evidence="1">The sequence shown here is derived from an EMBL/GenBank/DDBJ whole genome shotgun (WGS) entry which is preliminary data.</text>
</comment>
<dbReference type="AlphaFoldDB" id="A0A6G1F9W7"/>
<evidence type="ECO:0000313" key="1">
    <source>
        <dbReference type="EMBL" id="KAF0933611.1"/>
    </source>
</evidence>
<sequence length="131" mass="13387">MARNLSSSFRRGTGAPVTLAAGSATFADAPAALAAGSASVAGAHAALAAAASPPPASGQLVGFPVWLTSSSPVASFRNESSPTEGLQRIKFKGLIAEAVKKLMGKPLFYEDYIRKKKDIARAIGLITTVQS</sequence>
<dbReference type="Proteomes" id="UP000479710">
    <property type="component" value="Unassembled WGS sequence"/>
</dbReference>
<organism evidence="1 2">
    <name type="scientific">Oryza meyeriana var. granulata</name>
    <dbReference type="NCBI Taxonomy" id="110450"/>
    <lineage>
        <taxon>Eukaryota</taxon>
        <taxon>Viridiplantae</taxon>
        <taxon>Streptophyta</taxon>
        <taxon>Embryophyta</taxon>
        <taxon>Tracheophyta</taxon>
        <taxon>Spermatophyta</taxon>
        <taxon>Magnoliopsida</taxon>
        <taxon>Liliopsida</taxon>
        <taxon>Poales</taxon>
        <taxon>Poaceae</taxon>
        <taxon>BOP clade</taxon>
        <taxon>Oryzoideae</taxon>
        <taxon>Oryzeae</taxon>
        <taxon>Oryzinae</taxon>
        <taxon>Oryza</taxon>
        <taxon>Oryza meyeriana</taxon>
    </lineage>
</organism>
<dbReference type="EMBL" id="SPHZ02000001">
    <property type="protein sequence ID" value="KAF0933611.1"/>
    <property type="molecule type" value="Genomic_DNA"/>
</dbReference>